<organism evidence="3">
    <name type="scientific">Tanacetum cinerariifolium</name>
    <name type="common">Dalmatian daisy</name>
    <name type="synonym">Chrysanthemum cinerariifolium</name>
    <dbReference type="NCBI Taxonomy" id="118510"/>
    <lineage>
        <taxon>Eukaryota</taxon>
        <taxon>Viridiplantae</taxon>
        <taxon>Streptophyta</taxon>
        <taxon>Embryophyta</taxon>
        <taxon>Tracheophyta</taxon>
        <taxon>Spermatophyta</taxon>
        <taxon>Magnoliopsida</taxon>
        <taxon>eudicotyledons</taxon>
        <taxon>Gunneridae</taxon>
        <taxon>Pentapetalae</taxon>
        <taxon>asterids</taxon>
        <taxon>campanulids</taxon>
        <taxon>Asterales</taxon>
        <taxon>Asteraceae</taxon>
        <taxon>Asteroideae</taxon>
        <taxon>Anthemideae</taxon>
        <taxon>Anthemidinae</taxon>
        <taxon>Tanacetum</taxon>
    </lineage>
</organism>
<sequence length="93" mass="10462">ESPTHNETIVDKEESSKHGRKIADIDADVDVKLENVYNLDMAHEETVLSMQDVDVQSERIDSGVKEAKDKCKAKLVEEPEILKSIKAQIVLDE</sequence>
<feature type="region of interest" description="Disordered" evidence="1">
    <location>
        <begin position="1"/>
        <end position="21"/>
    </location>
</feature>
<dbReference type="EMBL" id="BKCJ011264648">
    <property type="protein sequence ID" value="GFD12291.1"/>
    <property type="molecule type" value="Genomic_DNA"/>
</dbReference>
<feature type="non-terminal residue" evidence="3">
    <location>
        <position position="1"/>
    </location>
</feature>
<evidence type="ECO:0000313" key="3">
    <source>
        <dbReference type="EMBL" id="GFD12313.1"/>
    </source>
</evidence>
<protein>
    <submittedName>
        <fullName evidence="3">Uncharacterized protein</fullName>
    </submittedName>
</protein>
<gene>
    <name evidence="2" type="ORF">Tci_884260</name>
    <name evidence="3" type="ORF">Tci_884282</name>
</gene>
<accession>A0A699TR32</accession>
<feature type="compositionally biased region" description="Basic and acidic residues" evidence="1">
    <location>
        <begin position="8"/>
        <end position="21"/>
    </location>
</feature>
<evidence type="ECO:0000256" key="1">
    <source>
        <dbReference type="SAM" id="MobiDB-lite"/>
    </source>
</evidence>
<name>A0A699TR32_TANCI</name>
<dbReference type="AlphaFoldDB" id="A0A699TR32"/>
<evidence type="ECO:0000313" key="2">
    <source>
        <dbReference type="EMBL" id="GFD12291.1"/>
    </source>
</evidence>
<comment type="caution">
    <text evidence="3">The sequence shown here is derived from an EMBL/GenBank/DDBJ whole genome shotgun (WGS) entry which is preliminary data.</text>
</comment>
<reference evidence="3" key="1">
    <citation type="journal article" date="2019" name="Sci. Rep.">
        <title>Draft genome of Tanacetum cinerariifolium, the natural source of mosquito coil.</title>
        <authorList>
            <person name="Yamashiro T."/>
            <person name="Shiraishi A."/>
            <person name="Satake H."/>
            <person name="Nakayama K."/>
        </authorList>
    </citation>
    <scope>NUCLEOTIDE SEQUENCE</scope>
</reference>
<dbReference type="EMBL" id="BKCJ011264781">
    <property type="protein sequence ID" value="GFD12313.1"/>
    <property type="molecule type" value="Genomic_DNA"/>
</dbReference>
<proteinExistence type="predicted"/>